<reference evidence="2 3" key="1">
    <citation type="journal article" date="2024" name="BMC Genomics">
        <title>De novo assembly and annotation of Popillia japonica's genome with initial clues to its potential as an invasive pest.</title>
        <authorList>
            <person name="Cucini C."/>
            <person name="Boschi S."/>
            <person name="Funari R."/>
            <person name="Cardaioli E."/>
            <person name="Iannotti N."/>
            <person name="Marturano G."/>
            <person name="Paoli F."/>
            <person name="Bruttini M."/>
            <person name="Carapelli A."/>
            <person name="Frati F."/>
            <person name="Nardi F."/>
        </authorList>
    </citation>
    <scope>NUCLEOTIDE SEQUENCE [LARGE SCALE GENOMIC DNA]</scope>
    <source>
        <strain evidence="2">DMR45628</strain>
    </source>
</reference>
<keyword evidence="2" id="KW-0695">RNA-directed DNA polymerase</keyword>
<proteinExistence type="predicted"/>
<dbReference type="PROSITE" id="PS50878">
    <property type="entry name" value="RT_POL"/>
    <property type="match status" value="1"/>
</dbReference>
<sequence>MITVKERTYNPDQKRLFVEKVTKYDWHLVNCYSTFHNALQEIIDETFPEVVVIEDSEDVQIANEFNKHYVTIGKKKQDDIKKDAGRDKSLQDPLHLVKEHKILKPFLTFEPIQEHTVKRIISSLRNNPELCPDAYGFSVELLQAINPQISSILTKLINKSFKDGVFPNELKLAAVLPYEKKHRISGHPNDPTSFRPVSITSVLSKVFEDAVVLQLREHFENNNLFYKGQHGHRNDGSIVSAISAILSVAVSKLKKGESVKFTMYNFGEEYDSVDREILLDKFRRYGVGEKPIKYLESFINERTQFVRRCGCRSDTRNMGTGIPQGLKLTPLLFAVYVNDLPDNVMGSIYTTMYTEEVCFITPYNGNDTSTEEKQVNEDVNKWLRSNLLQVEEANIQRLVIPHITPETIETVNFLSVILSNDLSWSEHIKHLVENKLASVKESIQEKSAIGSPYKQLRDAYLDFHGRMARDTLLWGHSNEANVIFDLQKEMICSFEHRGLSFKMEDKENVEIANKFNDYYVTIGKNKQKSVNKRADVEQPALNPLHLVRDQTPVQPFDFFKPIDEHTLKRIIEALKINPELSPDAYGFSVRLLKSIADIISGTLLVPGRESMQSKFRSCSLLTLPSLYIRTCLRLAHELSSHGNWDLEIYRTQPKYTLEDLYNAVPEPIKKFGQIKFYYLITLYQSP</sequence>
<gene>
    <name evidence="2" type="ORF">QE152_g32544</name>
</gene>
<organism evidence="2 3">
    <name type="scientific">Popillia japonica</name>
    <name type="common">Japanese beetle</name>
    <dbReference type="NCBI Taxonomy" id="7064"/>
    <lineage>
        <taxon>Eukaryota</taxon>
        <taxon>Metazoa</taxon>
        <taxon>Ecdysozoa</taxon>
        <taxon>Arthropoda</taxon>
        <taxon>Hexapoda</taxon>
        <taxon>Insecta</taxon>
        <taxon>Pterygota</taxon>
        <taxon>Neoptera</taxon>
        <taxon>Endopterygota</taxon>
        <taxon>Coleoptera</taxon>
        <taxon>Polyphaga</taxon>
        <taxon>Scarabaeiformia</taxon>
        <taxon>Scarabaeidae</taxon>
        <taxon>Rutelinae</taxon>
        <taxon>Popillia</taxon>
    </lineage>
</organism>
<dbReference type="Pfam" id="PF00078">
    <property type="entry name" value="RVT_1"/>
    <property type="match status" value="1"/>
</dbReference>
<name>A0AAW1IYW6_POPJA</name>
<dbReference type="EMBL" id="JASPKY010000480">
    <property type="protein sequence ID" value="KAK9695476.1"/>
    <property type="molecule type" value="Genomic_DNA"/>
</dbReference>
<dbReference type="GO" id="GO:0003964">
    <property type="term" value="F:RNA-directed DNA polymerase activity"/>
    <property type="evidence" value="ECO:0007669"/>
    <property type="project" value="UniProtKB-KW"/>
</dbReference>
<dbReference type="Proteomes" id="UP001458880">
    <property type="component" value="Unassembled WGS sequence"/>
</dbReference>
<keyword evidence="2" id="KW-0548">Nucleotidyltransferase</keyword>
<keyword evidence="2" id="KW-0808">Transferase</keyword>
<evidence type="ECO:0000313" key="2">
    <source>
        <dbReference type="EMBL" id="KAK9695476.1"/>
    </source>
</evidence>
<protein>
    <submittedName>
        <fullName evidence="2">Reverse transcriptase (RNA-dependent DNA polymerase)</fullName>
    </submittedName>
</protein>
<dbReference type="AlphaFoldDB" id="A0AAW1IYW6"/>
<keyword evidence="3" id="KW-1185">Reference proteome</keyword>
<accession>A0AAW1IYW6</accession>
<feature type="domain" description="Reverse transcriptase" evidence="1">
    <location>
        <begin position="159"/>
        <end position="418"/>
    </location>
</feature>
<dbReference type="InterPro" id="IPR000477">
    <property type="entry name" value="RT_dom"/>
</dbReference>
<evidence type="ECO:0000259" key="1">
    <source>
        <dbReference type="PROSITE" id="PS50878"/>
    </source>
</evidence>
<comment type="caution">
    <text evidence="2">The sequence shown here is derived from an EMBL/GenBank/DDBJ whole genome shotgun (WGS) entry which is preliminary data.</text>
</comment>
<evidence type="ECO:0000313" key="3">
    <source>
        <dbReference type="Proteomes" id="UP001458880"/>
    </source>
</evidence>
<dbReference type="PANTHER" id="PTHR19446">
    <property type="entry name" value="REVERSE TRANSCRIPTASES"/>
    <property type="match status" value="1"/>
</dbReference>